<organism evidence="1">
    <name type="scientific">marine sediment metagenome</name>
    <dbReference type="NCBI Taxonomy" id="412755"/>
    <lineage>
        <taxon>unclassified sequences</taxon>
        <taxon>metagenomes</taxon>
        <taxon>ecological metagenomes</taxon>
    </lineage>
</organism>
<name>A0A0F9L3T7_9ZZZZ</name>
<dbReference type="EMBL" id="LAZR01013343">
    <property type="protein sequence ID" value="KKM22390.1"/>
    <property type="molecule type" value="Genomic_DNA"/>
</dbReference>
<protein>
    <submittedName>
        <fullName evidence="1">Uncharacterized protein</fullName>
    </submittedName>
</protein>
<reference evidence="1" key="1">
    <citation type="journal article" date="2015" name="Nature">
        <title>Complex archaea that bridge the gap between prokaryotes and eukaryotes.</title>
        <authorList>
            <person name="Spang A."/>
            <person name="Saw J.H."/>
            <person name="Jorgensen S.L."/>
            <person name="Zaremba-Niedzwiedzka K."/>
            <person name="Martijn J."/>
            <person name="Lind A.E."/>
            <person name="van Eijk R."/>
            <person name="Schleper C."/>
            <person name="Guy L."/>
            <person name="Ettema T.J."/>
        </authorList>
    </citation>
    <scope>NUCLEOTIDE SEQUENCE</scope>
</reference>
<sequence>MAFSLVDQQKTNQPGVNLDLADKLGPGGLNDPTSNVTGYKEAIQELQRAYGINHIVQVNDCETQADWTLSDSGTFDRAVGATGKRVGSNCLKLTSTAATDNSQYVQTVVIDESVILPLGPNGHKQQDWTDTAYIGFWTHAEDSAEYGADGEMKWALVNDGTVSAKQDITGIVGTEHQWMQIDISGLPRDKVEAIRFYSNNPATAEDLYIDNIIRYKYELGGAPVFGCYYYITSGTTLTEAEGVKWTIDGLAAASATETVSDLGPAILGASTLLGTAARNKYGMIPGKFILMVKASGSTTAGEGLQSSAANTYKDADSGSMEHSPLKGLEAAGAASDWIFAIYDTAGQQI</sequence>
<proteinExistence type="predicted"/>
<accession>A0A0F9L3T7</accession>
<gene>
    <name evidence="1" type="ORF">LCGC14_1625850</name>
</gene>
<evidence type="ECO:0000313" key="1">
    <source>
        <dbReference type="EMBL" id="KKM22390.1"/>
    </source>
</evidence>
<dbReference type="AlphaFoldDB" id="A0A0F9L3T7"/>
<comment type="caution">
    <text evidence="1">The sequence shown here is derived from an EMBL/GenBank/DDBJ whole genome shotgun (WGS) entry which is preliminary data.</text>
</comment>